<dbReference type="RefSeq" id="WP_013556086.1">
    <property type="nucleotide sequence ID" value="NC_014958.1"/>
</dbReference>
<reference evidence="1 2" key="1">
    <citation type="journal article" date="2011" name="Stand. Genomic Sci.">
        <title>Complete genome sequence of Deinococcus maricopensis type strain (LB-34).</title>
        <authorList>
            <person name="Pukall R."/>
            <person name="Zeytun A."/>
            <person name="Lucas S."/>
            <person name="Lapidus A."/>
            <person name="Hammon N."/>
            <person name="Deshpande S."/>
            <person name="Nolan M."/>
            <person name="Cheng J.F."/>
            <person name="Pitluck S."/>
            <person name="Liolios K."/>
            <person name="Pagani I."/>
            <person name="Mikhailova N."/>
            <person name="Ivanova N."/>
            <person name="Mavromatis K."/>
            <person name="Pati A."/>
            <person name="Tapia R."/>
            <person name="Han C."/>
            <person name="Goodwin L."/>
            <person name="Chen A."/>
            <person name="Palaniappan K."/>
            <person name="Land M."/>
            <person name="Hauser L."/>
            <person name="Chang Y.J."/>
            <person name="Jeffries C.D."/>
            <person name="Brambilla E.M."/>
            <person name="Rohde M."/>
            <person name="Goker M."/>
            <person name="Detter J.C."/>
            <person name="Woyke T."/>
            <person name="Bristow J."/>
            <person name="Eisen J.A."/>
            <person name="Markowitz V."/>
            <person name="Hugenholtz P."/>
            <person name="Kyrpides N.C."/>
            <person name="Klenk H.P."/>
        </authorList>
    </citation>
    <scope>NUCLEOTIDE SEQUENCE [LARGE SCALE GENOMIC DNA]</scope>
    <source>
        <strain evidence="2">DSM 21211 / LMG 22137 / NRRL B-23946 / LB-34</strain>
    </source>
</reference>
<evidence type="ECO:0000313" key="2">
    <source>
        <dbReference type="Proteomes" id="UP000008635"/>
    </source>
</evidence>
<dbReference type="OrthoDB" id="5418945at2"/>
<dbReference type="HOGENOM" id="CLU_028459_1_0_0"/>
<dbReference type="eggNOG" id="COG1613">
    <property type="taxonomic scope" value="Bacteria"/>
</dbReference>
<reference evidence="2" key="2">
    <citation type="submission" date="2011-01" db="EMBL/GenBank/DDBJ databases">
        <title>The complete genome of Deinococcus maricopensis DSM 21211.</title>
        <authorList>
            <consortium name="US DOE Joint Genome Institute (JGI-PGF)"/>
            <person name="Lucas S."/>
            <person name="Copeland A."/>
            <person name="Lapidus A."/>
            <person name="Goodwin L."/>
            <person name="Pitluck S."/>
            <person name="Kyrpides N."/>
            <person name="Mavromatis K."/>
            <person name="Pagani I."/>
            <person name="Ivanova N."/>
            <person name="Ovchinnikova G."/>
            <person name="Zeytun A."/>
            <person name="Detter J.C."/>
            <person name="Han C."/>
            <person name="Land M."/>
            <person name="Hauser L."/>
            <person name="Markowitz V."/>
            <person name="Cheng J.-F."/>
            <person name="Hugenholtz P."/>
            <person name="Woyke T."/>
            <person name="Wu D."/>
            <person name="Pukall R."/>
            <person name="Gehrich-Schroeter G."/>
            <person name="Brambilla E."/>
            <person name="Klenk H.-P."/>
            <person name="Eisen J.A."/>
        </authorList>
    </citation>
    <scope>NUCLEOTIDE SEQUENCE [LARGE SCALE GENOMIC DNA]</scope>
    <source>
        <strain evidence="2">DSM 21211 / LMG 22137 / NRRL B-23946 / LB-34</strain>
    </source>
</reference>
<protein>
    <recommendedName>
        <fullName evidence="3">Extracellular solute-binding protein</fullName>
    </recommendedName>
</protein>
<keyword evidence="2" id="KW-1185">Reference proteome</keyword>
<dbReference type="Proteomes" id="UP000008635">
    <property type="component" value="Chromosome"/>
</dbReference>
<dbReference type="EMBL" id="CP002454">
    <property type="protein sequence ID" value="ADV66581.1"/>
    <property type="molecule type" value="Genomic_DNA"/>
</dbReference>
<name>E8U692_DEIML</name>
<sequence precursor="true">MRKPLNVLLTILLIAGVGFAAYRSVRGQLDARSVVTVRGMIGSEKDAFFRDPEVIRALAAHRLRVDLLKAGSRELMTRDLGGLDFAFPAGVPAANALRARVNARTTYDVFYTPIVVASWVPIVNILEANGVARRTGDTTTLNLRALLPLMERGTRWTDLKGSGAYPASRSVLITTTDVRTSNSAAMYLALISHLLNGEQVAQPTDITRLMPRVAPLFLRQGYQESSSAGPFEDYLALGAGKTPLVNVYESQYLEAARAGHLPRGAALLYPTPTVFTKHVLVPITPAGAQLGEVLSTDPALQGLAARYGFRTRDTALFQQAVKGAGVHVPDTLVDVVDLPTQDVMERMIAAIERQTP</sequence>
<dbReference type="AlphaFoldDB" id="E8U692"/>
<accession>E8U692</accession>
<dbReference type="KEGG" id="dmr:Deima_0927"/>
<proteinExistence type="predicted"/>
<organism evidence="1 2">
    <name type="scientific">Deinococcus maricopensis (strain DSM 21211 / LMG 22137 / NRRL B-23946 / LB-34)</name>
    <dbReference type="NCBI Taxonomy" id="709986"/>
    <lineage>
        <taxon>Bacteria</taxon>
        <taxon>Thermotogati</taxon>
        <taxon>Deinococcota</taxon>
        <taxon>Deinococci</taxon>
        <taxon>Deinococcales</taxon>
        <taxon>Deinococcaceae</taxon>
        <taxon>Deinococcus</taxon>
    </lineage>
</organism>
<dbReference type="STRING" id="709986.Deima_0927"/>
<evidence type="ECO:0000313" key="1">
    <source>
        <dbReference type="EMBL" id="ADV66581.1"/>
    </source>
</evidence>
<evidence type="ECO:0008006" key="3">
    <source>
        <dbReference type="Google" id="ProtNLM"/>
    </source>
</evidence>
<gene>
    <name evidence="1" type="ordered locus">Deima_0927</name>
</gene>